<dbReference type="SUPFAM" id="SSF52540">
    <property type="entry name" value="P-loop containing nucleoside triphosphate hydrolases"/>
    <property type="match status" value="1"/>
</dbReference>
<accession>A0ABY2ZQD4</accession>
<feature type="domain" description="Tr-type G" evidence="1">
    <location>
        <begin position="27"/>
        <end position="110"/>
    </location>
</feature>
<evidence type="ECO:0000313" key="2">
    <source>
        <dbReference type="EMBL" id="TQC55316.1"/>
    </source>
</evidence>
<sequence>GSRINTAGWPRSEDVEEAVEKFSAFKTLQAIEQCQVAVLMLDAGEGVTDQDATVLGAILDAGRALVVAINKMDLVAYYQRAQAEDLLSRKLGFVSWAEAVRISAKHGSGLRE</sequence>
<keyword evidence="3" id="KW-1185">Reference proteome</keyword>
<proteinExistence type="predicted"/>
<organism evidence="2 3">
    <name type="scientific">Pantoea dispersa</name>
    <dbReference type="NCBI Taxonomy" id="59814"/>
    <lineage>
        <taxon>Bacteria</taxon>
        <taxon>Pseudomonadati</taxon>
        <taxon>Pseudomonadota</taxon>
        <taxon>Gammaproteobacteria</taxon>
        <taxon>Enterobacterales</taxon>
        <taxon>Erwiniaceae</taxon>
        <taxon>Pantoea</taxon>
    </lineage>
</organism>
<evidence type="ECO:0000259" key="1">
    <source>
        <dbReference type="Pfam" id="PF00009"/>
    </source>
</evidence>
<dbReference type="PANTHER" id="PTHR43834:SF6">
    <property type="entry name" value="GTPASE DER"/>
    <property type="match status" value="1"/>
</dbReference>
<dbReference type="Proteomes" id="UP000319715">
    <property type="component" value="Unassembled WGS sequence"/>
</dbReference>
<dbReference type="PANTHER" id="PTHR43834">
    <property type="entry name" value="GTPASE DER"/>
    <property type="match status" value="1"/>
</dbReference>
<dbReference type="Pfam" id="PF00009">
    <property type="entry name" value="GTP_EFTU"/>
    <property type="match status" value="1"/>
</dbReference>
<protein>
    <submittedName>
        <fullName evidence="2">Ribosome biogenesis GTPase Der</fullName>
    </submittedName>
</protein>
<feature type="non-terminal residue" evidence="2">
    <location>
        <position position="1"/>
    </location>
</feature>
<gene>
    <name evidence="2" type="ORF">FK492_24565</name>
</gene>
<dbReference type="InterPro" id="IPR000795">
    <property type="entry name" value="T_Tr_GTP-bd_dom"/>
</dbReference>
<dbReference type="EMBL" id="VICF01000252">
    <property type="protein sequence ID" value="TQC55316.1"/>
    <property type="molecule type" value="Genomic_DNA"/>
</dbReference>
<feature type="non-terminal residue" evidence="2">
    <location>
        <position position="112"/>
    </location>
</feature>
<name>A0ABY2ZQD4_9GAMM</name>
<evidence type="ECO:0000313" key="3">
    <source>
        <dbReference type="Proteomes" id="UP000319715"/>
    </source>
</evidence>
<dbReference type="Gene3D" id="3.40.50.300">
    <property type="entry name" value="P-loop containing nucleotide triphosphate hydrolases"/>
    <property type="match status" value="1"/>
</dbReference>
<reference evidence="2 3" key="1">
    <citation type="submission" date="2019-06" db="EMBL/GenBank/DDBJ databases">
        <title>Pantoea dispersa Assembly.</title>
        <authorList>
            <person name="Wang J."/>
        </authorList>
    </citation>
    <scope>NUCLEOTIDE SEQUENCE [LARGE SCALE GENOMIC DNA]</scope>
    <source>
        <strain evidence="3">bio</strain>
    </source>
</reference>
<dbReference type="InterPro" id="IPR027417">
    <property type="entry name" value="P-loop_NTPase"/>
</dbReference>
<comment type="caution">
    <text evidence="2">The sequence shown here is derived from an EMBL/GenBank/DDBJ whole genome shotgun (WGS) entry which is preliminary data.</text>
</comment>